<dbReference type="PROSITE" id="PS50902">
    <property type="entry name" value="FLAVODOXIN_LIKE"/>
    <property type="match status" value="1"/>
</dbReference>
<dbReference type="InterPro" id="IPR008254">
    <property type="entry name" value="Flavodoxin/NO_synth"/>
</dbReference>
<keyword evidence="8" id="KW-1185">Reference proteome</keyword>
<keyword evidence="2" id="KW-0479">Metal-binding</keyword>
<evidence type="ECO:0000256" key="1">
    <source>
        <dbReference type="ARBA" id="ARBA00022485"/>
    </source>
</evidence>
<dbReference type="SUPFAM" id="SSF52218">
    <property type="entry name" value="Flavoproteins"/>
    <property type="match status" value="1"/>
</dbReference>
<dbReference type="NCBIfam" id="NF038196">
    <property type="entry name" value="ferrodoxin_EFR1"/>
    <property type="match status" value="1"/>
</dbReference>
<keyword evidence="4" id="KW-0411">Iron-sulfur</keyword>
<evidence type="ECO:0000256" key="2">
    <source>
        <dbReference type="ARBA" id="ARBA00022723"/>
    </source>
</evidence>
<dbReference type="GO" id="GO:0046872">
    <property type="term" value="F:metal ion binding"/>
    <property type="evidence" value="ECO:0007669"/>
    <property type="project" value="UniProtKB-KW"/>
</dbReference>
<dbReference type="SUPFAM" id="SSF54862">
    <property type="entry name" value="4Fe-4S ferredoxins"/>
    <property type="match status" value="1"/>
</dbReference>
<reference evidence="7 8" key="1">
    <citation type="submission" date="2020-08" db="EMBL/GenBank/DDBJ databases">
        <title>Genomic Encyclopedia of Type Strains, Phase IV (KMG-IV): sequencing the most valuable type-strain genomes for metagenomic binning, comparative biology and taxonomic classification.</title>
        <authorList>
            <person name="Goeker M."/>
        </authorList>
    </citation>
    <scope>NUCLEOTIDE SEQUENCE [LARGE SCALE GENOMIC DNA]</scope>
    <source>
        <strain evidence="7 8">DSM 2461</strain>
    </source>
</reference>
<evidence type="ECO:0000256" key="3">
    <source>
        <dbReference type="ARBA" id="ARBA00023004"/>
    </source>
</evidence>
<dbReference type="InterPro" id="IPR029039">
    <property type="entry name" value="Flavoprotein-like_sf"/>
</dbReference>
<dbReference type="InterPro" id="IPR017900">
    <property type="entry name" value="4Fe4S_Fe_S_CS"/>
</dbReference>
<gene>
    <name evidence="7" type="ORF">HNR50_001084</name>
</gene>
<evidence type="ECO:0000259" key="5">
    <source>
        <dbReference type="PROSITE" id="PS50902"/>
    </source>
</evidence>
<dbReference type="Proteomes" id="UP000587760">
    <property type="component" value="Unassembled WGS sequence"/>
</dbReference>
<evidence type="ECO:0000313" key="8">
    <source>
        <dbReference type="Proteomes" id="UP000587760"/>
    </source>
</evidence>
<dbReference type="InterPro" id="IPR050157">
    <property type="entry name" value="PSI_iron-sulfur_center"/>
</dbReference>
<dbReference type="PANTHER" id="PTHR24960:SF79">
    <property type="entry name" value="PHOTOSYSTEM I IRON-SULFUR CENTER"/>
    <property type="match status" value="1"/>
</dbReference>
<dbReference type="Gene3D" id="3.40.50.360">
    <property type="match status" value="1"/>
</dbReference>
<dbReference type="RefSeq" id="WP_184744656.1">
    <property type="nucleotide sequence ID" value="NZ_JACHGJ010000002.1"/>
</dbReference>
<dbReference type="EMBL" id="JACHGJ010000002">
    <property type="protein sequence ID" value="MBB6479426.1"/>
    <property type="molecule type" value="Genomic_DNA"/>
</dbReference>
<dbReference type="Pfam" id="PF13187">
    <property type="entry name" value="Fer4_9"/>
    <property type="match status" value="1"/>
</dbReference>
<feature type="domain" description="Flavodoxin-like" evidence="5">
    <location>
        <begin position="4"/>
        <end position="153"/>
    </location>
</feature>
<evidence type="ECO:0000313" key="7">
    <source>
        <dbReference type="EMBL" id="MBB6479426.1"/>
    </source>
</evidence>
<protein>
    <submittedName>
        <fullName evidence="7">Flavodoxin/ferredoxin</fullName>
    </submittedName>
</protein>
<dbReference type="PROSITE" id="PS00198">
    <property type="entry name" value="4FE4S_FER_1"/>
    <property type="match status" value="2"/>
</dbReference>
<feature type="domain" description="4Fe-4S ferredoxin-type" evidence="6">
    <location>
        <begin position="222"/>
        <end position="250"/>
    </location>
</feature>
<dbReference type="GO" id="GO:0051539">
    <property type="term" value="F:4 iron, 4 sulfur cluster binding"/>
    <property type="evidence" value="ECO:0007669"/>
    <property type="project" value="UniProtKB-KW"/>
</dbReference>
<name>A0A841R6G4_9SPIO</name>
<dbReference type="PROSITE" id="PS51379">
    <property type="entry name" value="4FE4S_FER_2"/>
    <property type="match status" value="2"/>
</dbReference>
<dbReference type="AlphaFoldDB" id="A0A841R6G4"/>
<keyword evidence="1" id="KW-0004">4Fe-4S</keyword>
<dbReference type="InterPro" id="IPR047964">
    <property type="entry name" value="EFR1-like"/>
</dbReference>
<dbReference type="InterPro" id="IPR017896">
    <property type="entry name" value="4Fe4S_Fe-S-bd"/>
</dbReference>
<evidence type="ECO:0000256" key="4">
    <source>
        <dbReference type="ARBA" id="ARBA00023014"/>
    </source>
</evidence>
<feature type="domain" description="4Fe-4S ferredoxin-type" evidence="6">
    <location>
        <begin position="192"/>
        <end position="221"/>
    </location>
</feature>
<sequence length="286" mass="32435">MKKVLIAYFSQGGTTLSISRRIEKGMSEKQFAVDLFNITDDVLPDLNAYDIIGLGFPVYFYRPPFNVMQFIRKLPDLKGMAFFLFSLYGTKPGTSMNTVNKVLRRKGGRNIGSGKFKGADYFIGYIKRGFLFSPDSPTEAEMESAYRFAQEIVDNWEKKLSADYAKDRSDGVIFSLESLMTKELFVKNIYSRLFKAQKDKCTSCGLCVRICPTGNIGIKDKGRPDWGNNCLFCFYCEMKCPVDAIKSPIDWPLMAPFMAYNVRQARGDSGIEKVKVIHSRGKTTRL</sequence>
<comment type="caution">
    <text evidence="7">The sequence shown here is derived from an EMBL/GenBank/DDBJ whole genome shotgun (WGS) entry which is preliminary data.</text>
</comment>
<accession>A0A841R6G4</accession>
<proteinExistence type="predicted"/>
<dbReference type="InterPro" id="IPR026816">
    <property type="entry name" value="Flavodoxin_dom"/>
</dbReference>
<dbReference type="PANTHER" id="PTHR24960">
    <property type="entry name" value="PHOTOSYSTEM I IRON-SULFUR CENTER-RELATED"/>
    <property type="match status" value="1"/>
</dbReference>
<dbReference type="GO" id="GO:0010181">
    <property type="term" value="F:FMN binding"/>
    <property type="evidence" value="ECO:0007669"/>
    <property type="project" value="InterPro"/>
</dbReference>
<dbReference type="Gene3D" id="3.30.70.20">
    <property type="match status" value="1"/>
</dbReference>
<keyword evidence="3" id="KW-0408">Iron</keyword>
<organism evidence="7 8">
    <name type="scientific">Spirochaeta isovalerica</name>
    <dbReference type="NCBI Taxonomy" id="150"/>
    <lineage>
        <taxon>Bacteria</taxon>
        <taxon>Pseudomonadati</taxon>
        <taxon>Spirochaetota</taxon>
        <taxon>Spirochaetia</taxon>
        <taxon>Spirochaetales</taxon>
        <taxon>Spirochaetaceae</taxon>
        <taxon>Spirochaeta</taxon>
    </lineage>
</organism>
<dbReference type="Pfam" id="PF12724">
    <property type="entry name" value="Flavodoxin_5"/>
    <property type="match status" value="1"/>
</dbReference>
<evidence type="ECO:0000259" key="6">
    <source>
        <dbReference type="PROSITE" id="PS51379"/>
    </source>
</evidence>